<gene>
    <name evidence="2" type="ORF">GGQ93_002702</name>
</gene>
<evidence type="ECO:0000313" key="2">
    <source>
        <dbReference type="EMBL" id="MBB5740967.1"/>
    </source>
</evidence>
<dbReference type="Pfam" id="PF13469">
    <property type="entry name" value="Sulfotransfer_3"/>
    <property type="match status" value="1"/>
</dbReference>
<dbReference type="Gene3D" id="3.40.50.300">
    <property type="entry name" value="P-loop containing nucleotide triphosphate hydrolases"/>
    <property type="match status" value="1"/>
</dbReference>
<proteinExistence type="predicted"/>
<dbReference type="InterPro" id="IPR011990">
    <property type="entry name" value="TPR-like_helical_dom_sf"/>
</dbReference>
<dbReference type="Proteomes" id="UP000527324">
    <property type="component" value="Unassembled WGS sequence"/>
</dbReference>
<dbReference type="InterPro" id="IPR019734">
    <property type="entry name" value="TPR_rpt"/>
</dbReference>
<dbReference type="SUPFAM" id="SSF48452">
    <property type="entry name" value="TPR-like"/>
    <property type="match status" value="1"/>
</dbReference>
<dbReference type="GO" id="GO:0008476">
    <property type="term" value="F:protein-tyrosine sulfotransferase activity"/>
    <property type="evidence" value="ECO:0007669"/>
    <property type="project" value="InterPro"/>
</dbReference>
<keyword evidence="1" id="KW-0808">Transferase</keyword>
<accession>A0A7W9F9C5</accession>
<dbReference type="SMART" id="SM00028">
    <property type="entry name" value="TPR"/>
    <property type="match status" value="2"/>
</dbReference>
<dbReference type="PANTHER" id="PTHR12788">
    <property type="entry name" value="PROTEIN-TYROSINE SULFOTRANSFERASE 2"/>
    <property type="match status" value="1"/>
</dbReference>
<name>A0A7W9F9C5_9CAUL</name>
<dbReference type="Gene3D" id="1.25.40.10">
    <property type="entry name" value="Tetratricopeptide repeat domain"/>
    <property type="match status" value="1"/>
</dbReference>
<protein>
    <submittedName>
        <fullName evidence="2">Tetratricopeptide (TPR) repeat protein</fullName>
    </submittedName>
</protein>
<dbReference type="PANTHER" id="PTHR12788:SF10">
    <property type="entry name" value="PROTEIN-TYROSINE SULFOTRANSFERASE"/>
    <property type="match status" value="1"/>
</dbReference>
<organism evidence="2 3">
    <name type="scientific">Brevundimonas aurantiaca</name>
    <dbReference type="NCBI Taxonomy" id="74316"/>
    <lineage>
        <taxon>Bacteria</taxon>
        <taxon>Pseudomonadati</taxon>
        <taxon>Pseudomonadota</taxon>
        <taxon>Alphaproteobacteria</taxon>
        <taxon>Caulobacterales</taxon>
        <taxon>Caulobacteraceae</taxon>
        <taxon>Brevundimonas</taxon>
    </lineage>
</organism>
<comment type="caution">
    <text evidence="2">The sequence shown here is derived from an EMBL/GenBank/DDBJ whole genome shotgun (WGS) entry which is preliminary data.</text>
</comment>
<dbReference type="InterPro" id="IPR026634">
    <property type="entry name" value="TPST-like"/>
</dbReference>
<evidence type="ECO:0000313" key="3">
    <source>
        <dbReference type="Proteomes" id="UP000527324"/>
    </source>
</evidence>
<reference evidence="2 3" key="1">
    <citation type="submission" date="2020-08" db="EMBL/GenBank/DDBJ databases">
        <title>Genomic Encyclopedia of Type Strains, Phase IV (KMG-IV): sequencing the most valuable type-strain genomes for metagenomic binning, comparative biology and taxonomic classification.</title>
        <authorList>
            <person name="Goeker M."/>
        </authorList>
    </citation>
    <scope>NUCLEOTIDE SEQUENCE [LARGE SCALE GENOMIC DNA]</scope>
    <source>
        <strain evidence="2 3">DSM 4731</strain>
    </source>
</reference>
<evidence type="ECO:0000256" key="1">
    <source>
        <dbReference type="ARBA" id="ARBA00022679"/>
    </source>
</evidence>
<dbReference type="SUPFAM" id="SSF52540">
    <property type="entry name" value="P-loop containing nucleoside triphosphate hydrolases"/>
    <property type="match status" value="1"/>
</dbReference>
<sequence length="495" mass="53745">MTAAKNRATQWVNQALEAFKARDRDACAALLIQAVQSDAPLGQGWGAVSRLASMIGEAEAALVAARRFAAVDPAQPGPWLALGQMLAHHGRLPEAQAVGVRLTETRGGDPAAWHFLGACRAQLGDAEQSMSDLRRAVALATSAAASAASWHAIAEAKTFLADDPDFEALVALTEAIPTRKETDEARSTAFYALGKALHDRGETDQAFAAYAKAAAILKPLRPYDADATDRFVETVVSGWTADFHARLPDGLDDDGRPIFVLGLPRSGTTLVEQILVSHEAVMDGAELNLFSVAAMPVRGFTPEAVGGFVQARGAAGLTGVGRAYRHLLDQRFGPDSRVVDKTLNHSRYLGLIAKVLPQARFIWLRRSPGAVAWSCLRTRFAGGVDWSLSLADMGRYFIGEDRLHAHWTAVLGDRILTVPYEDLVVDPEPWIARILVHAGLPLRPGLKDFHLTKRAVTTASFAQVRRPLYTTSREAWRRYQSHLQPVFDAYGQAPH</sequence>
<keyword evidence="3" id="KW-1185">Reference proteome</keyword>
<dbReference type="EMBL" id="JACHOQ010000008">
    <property type="protein sequence ID" value="MBB5740967.1"/>
    <property type="molecule type" value="Genomic_DNA"/>
</dbReference>
<dbReference type="RefSeq" id="WP_183217696.1">
    <property type="nucleotide sequence ID" value="NZ_CAJFZW010000052.1"/>
</dbReference>
<dbReference type="InterPro" id="IPR027417">
    <property type="entry name" value="P-loop_NTPase"/>
</dbReference>
<dbReference type="AlphaFoldDB" id="A0A7W9F9C5"/>